<name>A0A2Z6P9G0_TRISU</name>
<sequence>MIHTKLAKGGLIKGTHNNCEECALSPRGCQVVRKEVQELMNQGVLQISRAKKMAEVSVIEPHFESNKGIPRSVEVLYQRNTDQSLEARKLPVVVCVPSPFPYKSSKAVPWDYDATAYVHESELEIEGGPTKIIDDVTHISEGSGMTRSGRIFAPEQPRREEITVEAHKRIKCCPRKGAPNIVSYCGICQ</sequence>
<reference evidence="2" key="1">
    <citation type="journal article" date="2017" name="Front. Plant Sci.">
        <title>Climate Clever Clovers: New Paradigm to Reduce the Environmental Footprint of Ruminants by Breeding Low Methanogenic Forages Utilizing Haplotype Variation.</title>
        <authorList>
            <person name="Kaur P."/>
            <person name="Appels R."/>
            <person name="Bayer P.E."/>
            <person name="Keeble-Gagnere G."/>
            <person name="Wang J."/>
            <person name="Hirakawa H."/>
            <person name="Shirasawa K."/>
            <person name="Vercoe P."/>
            <person name="Stefanova K."/>
            <person name="Durmic Z."/>
            <person name="Nichols P."/>
            <person name="Revell C."/>
            <person name="Isobe S.N."/>
            <person name="Edwards D."/>
            <person name="Erskine W."/>
        </authorList>
    </citation>
    <scope>NUCLEOTIDE SEQUENCE [LARGE SCALE GENOMIC DNA]</scope>
    <source>
        <strain evidence="2">cv. Daliak</strain>
    </source>
</reference>
<protein>
    <submittedName>
        <fullName evidence="1">Uncharacterized protein</fullName>
    </submittedName>
</protein>
<keyword evidence="2" id="KW-1185">Reference proteome</keyword>
<evidence type="ECO:0000313" key="2">
    <source>
        <dbReference type="Proteomes" id="UP000242715"/>
    </source>
</evidence>
<evidence type="ECO:0000313" key="1">
    <source>
        <dbReference type="EMBL" id="GAU44995.1"/>
    </source>
</evidence>
<dbReference type="Proteomes" id="UP000242715">
    <property type="component" value="Unassembled WGS sequence"/>
</dbReference>
<dbReference type="AlphaFoldDB" id="A0A2Z6P9G0"/>
<dbReference type="EMBL" id="DF974092">
    <property type="protein sequence ID" value="GAU44995.1"/>
    <property type="molecule type" value="Genomic_DNA"/>
</dbReference>
<organism evidence="1 2">
    <name type="scientific">Trifolium subterraneum</name>
    <name type="common">Subterranean clover</name>
    <dbReference type="NCBI Taxonomy" id="3900"/>
    <lineage>
        <taxon>Eukaryota</taxon>
        <taxon>Viridiplantae</taxon>
        <taxon>Streptophyta</taxon>
        <taxon>Embryophyta</taxon>
        <taxon>Tracheophyta</taxon>
        <taxon>Spermatophyta</taxon>
        <taxon>Magnoliopsida</taxon>
        <taxon>eudicotyledons</taxon>
        <taxon>Gunneridae</taxon>
        <taxon>Pentapetalae</taxon>
        <taxon>rosids</taxon>
        <taxon>fabids</taxon>
        <taxon>Fabales</taxon>
        <taxon>Fabaceae</taxon>
        <taxon>Papilionoideae</taxon>
        <taxon>50 kb inversion clade</taxon>
        <taxon>NPAAA clade</taxon>
        <taxon>Hologalegina</taxon>
        <taxon>IRL clade</taxon>
        <taxon>Trifolieae</taxon>
        <taxon>Trifolium</taxon>
    </lineage>
</organism>
<dbReference type="OrthoDB" id="1002606at2759"/>
<proteinExistence type="predicted"/>
<gene>
    <name evidence="1" type="ORF">TSUD_184960</name>
</gene>
<accession>A0A2Z6P9G0</accession>